<name>A0ABD1WEF8_9LAMI</name>
<protein>
    <submittedName>
        <fullName evidence="1">F-box protein-like</fullName>
    </submittedName>
</protein>
<dbReference type="InterPro" id="IPR044809">
    <property type="entry name" value="AUF1-like"/>
</dbReference>
<sequence>MQKVFPLGHGEKNVRHYEENEMKNYELPTAGAELGAHDDEDDSTYMIGIPERNGSDELQQQGIITDKIKDATQKILTKYPEWMQDLQKLLCASGRMSNLRLLDQIIFLENCQRGCPKAYHPACIKRDEAFFRSKAKWNCACGHLMIKCTLSSSAHMLQHQHLITAIVEIVWDFESSKFKKQSIELDKSPSGANKLPTSVEEIIPVDNVIVRVDCVIFDDDSALSTTTSSGSVAANKSRNPVFSLFLFVFFGLFKPLQSLTQLITSSPRRQSLSSNSKDLNFDSDHNNVTHHSPTQVLRNFNEIKLLRIELSSGELVIDEGLGFE</sequence>
<evidence type="ECO:0000313" key="2">
    <source>
        <dbReference type="Proteomes" id="UP001604277"/>
    </source>
</evidence>
<dbReference type="InterPro" id="IPR013083">
    <property type="entry name" value="Znf_RING/FYVE/PHD"/>
</dbReference>
<accession>A0ABD1WEF8</accession>
<proteinExistence type="predicted"/>
<dbReference type="PANTHER" id="PTHR31215">
    <property type="entry name" value="OS05G0510400 PROTEIN-RELATED"/>
    <property type="match status" value="1"/>
</dbReference>
<organism evidence="1 2">
    <name type="scientific">Forsythia ovata</name>
    <dbReference type="NCBI Taxonomy" id="205694"/>
    <lineage>
        <taxon>Eukaryota</taxon>
        <taxon>Viridiplantae</taxon>
        <taxon>Streptophyta</taxon>
        <taxon>Embryophyta</taxon>
        <taxon>Tracheophyta</taxon>
        <taxon>Spermatophyta</taxon>
        <taxon>Magnoliopsida</taxon>
        <taxon>eudicotyledons</taxon>
        <taxon>Gunneridae</taxon>
        <taxon>Pentapetalae</taxon>
        <taxon>asterids</taxon>
        <taxon>lamiids</taxon>
        <taxon>Lamiales</taxon>
        <taxon>Oleaceae</taxon>
        <taxon>Forsythieae</taxon>
        <taxon>Forsythia</taxon>
    </lineage>
</organism>
<dbReference type="Gene3D" id="3.30.40.10">
    <property type="entry name" value="Zinc/RING finger domain, C3HC4 (zinc finger)"/>
    <property type="match status" value="1"/>
</dbReference>
<evidence type="ECO:0000313" key="1">
    <source>
        <dbReference type="EMBL" id="KAL2548059.1"/>
    </source>
</evidence>
<gene>
    <name evidence="1" type="ORF">Fot_09589</name>
</gene>
<keyword evidence="2" id="KW-1185">Reference proteome</keyword>
<dbReference type="EMBL" id="JBFOLJ010000003">
    <property type="protein sequence ID" value="KAL2548059.1"/>
    <property type="molecule type" value="Genomic_DNA"/>
</dbReference>
<comment type="caution">
    <text evidence="1">The sequence shown here is derived from an EMBL/GenBank/DDBJ whole genome shotgun (WGS) entry which is preliminary data.</text>
</comment>
<dbReference type="AlphaFoldDB" id="A0ABD1WEF8"/>
<reference evidence="2" key="1">
    <citation type="submission" date="2024-07" db="EMBL/GenBank/DDBJ databases">
        <title>Two chromosome-level genome assemblies of Korean endemic species Abeliophyllum distichum and Forsythia ovata (Oleaceae).</title>
        <authorList>
            <person name="Jang H."/>
        </authorList>
    </citation>
    <scope>NUCLEOTIDE SEQUENCE [LARGE SCALE GENOMIC DNA]</scope>
</reference>
<dbReference type="Proteomes" id="UP001604277">
    <property type="component" value="Unassembled WGS sequence"/>
</dbReference>